<feature type="compositionally biased region" description="Low complexity" evidence="8">
    <location>
        <begin position="8"/>
        <end position="27"/>
    </location>
</feature>
<gene>
    <name evidence="7 9" type="primary">mltG</name>
    <name evidence="9" type="ORF">IAA19_03110</name>
</gene>
<dbReference type="EC" id="4.2.2.29" evidence="7"/>
<dbReference type="PANTHER" id="PTHR30518">
    <property type="entry name" value="ENDOLYTIC MUREIN TRANSGLYCOSYLASE"/>
    <property type="match status" value="1"/>
</dbReference>
<keyword evidence="2 7" id="KW-0812">Transmembrane</keyword>
<sequence>MATSSSMPPRRGGSHFSSGPSSASHAPRQPRAQRSGASAPQSALSTGRVSSRTAAATQRAGATKHARARQGGGGGGKSRLPLVIVAVVGALALAALFAFVVVPMLFPAGEQQAEHEMAEAGTQVSFTIPEGSGAAAVAQVLYDSGLIEDTADFLTQVRRADAEQDIKSGSYQIIAGSDASAIIEQLISGPNVTNAQFVIPEGYTVEQIAATAEESLGIPADEFIAQAKASNYAADYAFLATAQNDSLEGYLFPKTYDFSSLSEVTADAVIRAMLDQFELELSSAGIDLDATAASLSERFGYEIDANDVVTMASIVEREAVTDDQRGNVASVFYNRLGAGMRIQSDATLTYSLGHAPSAEELQTVEDPYNTYFIDGLTPTPICSPSLASLQAAAEPPNTNYYYFFITQDSAQFSETYDEHQQTYS</sequence>
<evidence type="ECO:0000313" key="10">
    <source>
        <dbReference type="Proteomes" id="UP000824062"/>
    </source>
</evidence>
<comment type="subcellular location">
    <subcellularLocation>
        <location evidence="7">Cell membrane</location>
        <topology evidence="7">Single-pass membrane protein</topology>
    </subcellularLocation>
</comment>
<name>A0A9D2EYX5_9ACTN</name>
<keyword evidence="3 7" id="KW-1133">Transmembrane helix</keyword>
<reference evidence="9" key="1">
    <citation type="journal article" date="2021" name="PeerJ">
        <title>Extensive microbial diversity within the chicken gut microbiome revealed by metagenomics and culture.</title>
        <authorList>
            <person name="Gilroy R."/>
            <person name="Ravi A."/>
            <person name="Getino M."/>
            <person name="Pursley I."/>
            <person name="Horton D.L."/>
            <person name="Alikhan N.F."/>
            <person name="Baker D."/>
            <person name="Gharbi K."/>
            <person name="Hall N."/>
            <person name="Watson M."/>
            <person name="Adriaenssens E.M."/>
            <person name="Foster-Nyarko E."/>
            <person name="Jarju S."/>
            <person name="Secka A."/>
            <person name="Antonio M."/>
            <person name="Oren A."/>
            <person name="Chaudhuri R.R."/>
            <person name="La Ragione R."/>
            <person name="Hildebrand F."/>
            <person name="Pallen M.J."/>
        </authorList>
    </citation>
    <scope>NUCLEOTIDE SEQUENCE</scope>
    <source>
        <strain evidence="9">ChiHjej12B11-14209</strain>
    </source>
</reference>
<feature type="transmembrane region" description="Helical" evidence="7">
    <location>
        <begin position="82"/>
        <end position="106"/>
    </location>
</feature>
<comment type="caution">
    <text evidence="9">The sequence shown here is derived from an EMBL/GenBank/DDBJ whole genome shotgun (WGS) entry which is preliminary data.</text>
</comment>
<comment type="catalytic activity">
    <reaction evidence="7">
        <text>a peptidoglycan chain = a peptidoglycan chain with N-acetyl-1,6-anhydromuramyl-[peptide] at the reducing end + a peptidoglycan chain with N-acetylglucosamine at the non-reducing end.</text>
        <dbReference type="EC" id="4.2.2.29"/>
    </reaction>
</comment>
<dbReference type="GO" id="GO:0071555">
    <property type="term" value="P:cell wall organization"/>
    <property type="evidence" value="ECO:0007669"/>
    <property type="project" value="UniProtKB-KW"/>
</dbReference>
<dbReference type="NCBIfam" id="TIGR00247">
    <property type="entry name" value="endolytic transglycosylase MltG"/>
    <property type="match status" value="1"/>
</dbReference>
<organism evidence="9 10">
    <name type="scientific">Candidatus Olsenella pullistercoris</name>
    <dbReference type="NCBI Taxonomy" id="2838712"/>
    <lineage>
        <taxon>Bacteria</taxon>
        <taxon>Bacillati</taxon>
        <taxon>Actinomycetota</taxon>
        <taxon>Coriobacteriia</taxon>
        <taxon>Coriobacteriales</taxon>
        <taxon>Atopobiaceae</taxon>
        <taxon>Olsenella</taxon>
    </lineage>
</organism>
<dbReference type="AlphaFoldDB" id="A0A9D2EYX5"/>
<comment type="function">
    <text evidence="7">Functions as a peptidoglycan terminase that cleaves nascent peptidoglycan strands endolytically to terminate their elongation.</text>
</comment>
<dbReference type="InterPro" id="IPR003770">
    <property type="entry name" value="MLTG-like"/>
</dbReference>
<dbReference type="Gene3D" id="3.30.1490.480">
    <property type="entry name" value="Endolytic murein transglycosylase"/>
    <property type="match status" value="1"/>
</dbReference>
<keyword evidence="6 7" id="KW-0961">Cell wall biogenesis/degradation</keyword>
<reference evidence="9" key="2">
    <citation type="submission" date="2021-04" db="EMBL/GenBank/DDBJ databases">
        <authorList>
            <person name="Gilroy R."/>
        </authorList>
    </citation>
    <scope>NUCLEOTIDE SEQUENCE</scope>
    <source>
        <strain evidence="9">ChiHjej12B11-14209</strain>
    </source>
</reference>
<dbReference type="PANTHER" id="PTHR30518:SF2">
    <property type="entry name" value="ENDOLYTIC MUREIN TRANSGLYCOSYLASE"/>
    <property type="match status" value="1"/>
</dbReference>
<evidence type="ECO:0000256" key="7">
    <source>
        <dbReference type="HAMAP-Rule" id="MF_02065"/>
    </source>
</evidence>
<feature type="compositionally biased region" description="Polar residues" evidence="8">
    <location>
        <begin position="35"/>
        <end position="52"/>
    </location>
</feature>
<proteinExistence type="inferred from homology"/>
<evidence type="ECO:0000256" key="2">
    <source>
        <dbReference type="ARBA" id="ARBA00022692"/>
    </source>
</evidence>
<evidence type="ECO:0000256" key="8">
    <source>
        <dbReference type="SAM" id="MobiDB-lite"/>
    </source>
</evidence>
<keyword evidence="1 7" id="KW-1003">Cell membrane</keyword>
<dbReference type="GO" id="GO:0009252">
    <property type="term" value="P:peptidoglycan biosynthetic process"/>
    <property type="evidence" value="ECO:0007669"/>
    <property type="project" value="UniProtKB-UniRule"/>
</dbReference>
<keyword evidence="5 7" id="KW-0456">Lyase</keyword>
<protein>
    <recommendedName>
        <fullName evidence="7">Endolytic murein transglycosylase</fullName>
        <ecNumber evidence="7">4.2.2.29</ecNumber>
    </recommendedName>
    <alternativeName>
        <fullName evidence="7">Peptidoglycan lytic transglycosylase</fullName>
    </alternativeName>
    <alternativeName>
        <fullName evidence="7">Peptidoglycan polymerization terminase</fullName>
    </alternativeName>
</protein>
<dbReference type="Proteomes" id="UP000824062">
    <property type="component" value="Unassembled WGS sequence"/>
</dbReference>
<dbReference type="GO" id="GO:0008932">
    <property type="term" value="F:lytic endotransglycosylase activity"/>
    <property type="evidence" value="ECO:0007669"/>
    <property type="project" value="UniProtKB-UniRule"/>
</dbReference>
<evidence type="ECO:0000256" key="5">
    <source>
        <dbReference type="ARBA" id="ARBA00023239"/>
    </source>
</evidence>
<dbReference type="EMBL" id="DXBM01000031">
    <property type="protein sequence ID" value="HIZ45992.1"/>
    <property type="molecule type" value="Genomic_DNA"/>
</dbReference>
<evidence type="ECO:0000256" key="3">
    <source>
        <dbReference type="ARBA" id="ARBA00022989"/>
    </source>
</evidence>
<evidence type="ECO:0000256" key="6">
    <source>
        <dbReference type="ARBA" id="ARBA00023316"/>
    </source>
</evidence>
<accession>A0A9D2EYX5</accession>
<dbReference type="GO" id="GO:0005886">
    <property type="term" value="C:plasma membrane"/>
    <property type="evidence" value="ECO:0007669"/>
    <property type="project" value="UniProtKB-SubCell"/>
</dbReference>
<keyword evidence="4 7" id="KW-0472">Membrane</keyword>
<feature type="region of interest" description="Disordered" evidence="8">
    <location>
        <begin position="1"/>
        <end position="75"/>
    </location>
</feature>
<dbReference type="Pfam" id="PF02618">
    <property type="entry name" value="YceG"/>
    <property type="match status" value="1"/>
</dbReference>
<dbReference type="HAMAP" id="MF_02065">
    <property type="entry name" value="MltG"/>
    <property type="match status" value="1"/>
</dbReference>
<evidence type="ECO:0000256" key="4">
    <source>
        <dbReference type="ARBA" id="ARBA00023136"/>
    </source>
</evidence>
<feature type="site" description="Important for catalytic activity" evidence="7">
    <location>
        <position position="318"/>
    </location>
</feature>
<evidence type="ECO:0000313" key="9">
    <source>
        <dbReference type="EMBL" id="HIZ45992.1"/>
    </source>
</evidence>
<comment type="similarity">
    <text evidence="7">Belongs to the transglycosylase MltG family.</text>
</comment>
<evidence type="ECO:0000256" key="1">
    <source>
        <dbReference type="ARBA" id="ARBA00022475"/>
    </source>
</evidence>